<keyword evidence="6" id="KW-0133">Cell shape</keyword>
<accession>A0A1X7VU32</accession>
<feature type="domain" description="CRIB" evidence="12">
    <location>
        <begin position="29"/>
        <end position="42"/>
    </location>
</feature>
<evidence type="ECO:0000256" key="9">
    <source>
        <dbReference type="ARBA" id="ARBA00023212"/>
    </source>
</evidence>
<comment type="subcellular location">
    <subcellularLocation>
        <location evidence="1">Cell membrane</location>
        <topology evidence="1">Lipid-anchor</topology>
    </subcellularLocation>
    <subcellularLocation>
        <location evidence="2">Cytoplasm</location>
        <location evidence="2">Cytoskeleton</location>
    </subcellularLocation>
</comment>
<reference evidence="14" key="1">
    <citation type="journal article" date="2010" name="Nature">
        <title>The Amphimedon queenslandica genome and the evolution of animal complexity.</title>
        <authorList>
            <person name="Srivastava M."/>
            <person name="Simakov O."/>
            <person name="Chapman J."/>
            <person name="Fahey B."/>
            <person name="Gauthier M.E."/>
            <person name="Mitros T."/>
            <person name="Richards G.S."/>
            <person name="Conaco C."/>
            <person name="Dacre M."/>
            <person name="Hellsten U."/>
            <person name="Larroux C."/>
            <person name="Putnam N.H."/>
            <person name="Stanke M."/>
            <person name="Adamska M."/>
            <person name="Darling A."/>
            <person name="Degnan S.M."/>
            <person name="Oakley T.H."/>
            <person name="Plachetzki D.C."/>
            <person name="Zhai Y."/>
            <person name="Adamski M."/>
            <person name="Calcino A."/>
            <person name="Cummins S.F."/>
            <person name="Goodstein D.M."/>
            <person name="Harris C."/>
            <person name="Jackson D.J."/>
            <person name="Leys S.P."/>
            <person name="Shu S."/>
            <person name="Woodcroft B.J."/>
            <person name="Vervoort M."/>
            <person name="Kosik K.S."/>
            <person name="Manning G."/>
            <person name="Degnan B.M."/>
            <person name="Rokhsar D.S."/>
        </authorList>
    </citation>
    <scope>NUCLEOTIDE SEQUENCE [LARGE SCALE GENOMIC DNA]</scope>
</reference>
<keyword evidence="5" id="KW-0963">Cytoplasm</keyword>
<evidence type="ECO:0000256" key="1">
    <source>
        <dbReference type="ARBA" id="ARBA00004193"/>
    </source>
</evidence>
<dbReference type="PROSITE" id="PS50108">
    <property type="entry name" value="CRIB"/>
    <property type="match status" value="1"/>
</dbReference>
<proteinExistence type="inferred from homology"/>
<dbReference type="OrthoDB" id="5559822at2759"/>
<evidence type="ECO:0000256" key="7">
    <source>
        <dbReference type="ARBA" id="ARBA00023136"/>
    </source>
</evidence>
<evidence type="ECO:0000313" key="14">
    <source>
        <dbReference type="Proteomes" id="UP000007879"/>
    </source>
</evidence>
<evidence type="ECO:0000256" key="5">
    <source>
        <dbReference type="ARBA" id="ARBA00022490"/>
    </source>
</evidence>
<feature type="compositionally biased region" description="Low complexity" evidence="11">
    <location>
        <begin position="41"/>
        <end position="60"/>
    </location>
</feature>
<evidence type="ECO:0000256" key="4">
    <source>
        <dbReference type="ARBA" id="ARBA00022475"/>
    </source>
</evidence>
<evidence type="ECO:0000256" key="10">
    <source>
        <dbReference type="ARBA" id="ARBA00023288"/>
    </source>
</evidence>
<dbReference type="PANTHER" id="PTHR13502">
    <property type="entry name" value="CDC42 SMALL EFFECTOR PROTEIN HOMOLOG"/>
    <property type="match status" value="1"/>
</dbReference>
<dbReference type="GO" id="GO:0031267">
    <property type="term" value="F:small GTPase binding"/>
    <property type="evidence" value="ECO:0007669"/>
    <property type="project" value="InterPro"/>
</dbReference>
<evidence type="ECO:0000256" key="2">
    <source>
        <dbReference type="ARBA" id="ARBA00004245"/>
    </source>
</evidence>
<dbReference type="PANTHER" id="PTHR13502:SF6">
    <property type="entry name" value="CDC42 SMALL EFFECTOR PROTEIN HOMOLOG"/>
    <property type="match status" value="1"/>
</dbReference>
<feature type="region of interest" description="Disordered" evidence="11">
    <location>
        <begin position="33"/>
        <end position="85"/>
    </location>
</feature>
<evidence type="ECO:0000256" key="8">
    <source>
        <dbReference type="ARBA" id="ARBA00023139"/>
    </source>
</evidence>
<dbReference type="CDD" id="cd00132">
    <property type="entry name" value="CRIB"/>
    <property type="match status" value="1"/>
</dbReference>
<dbReference type="AlphaFoldDB" id="A0A1X7VU32"/>
<dbReference type="GO" id="GO:0008360">
    <property type="term" value="P:regulation of cell shape"/>
    <property type="evidence" value="ECO:0007669"/>
    <property type="project" value="UniProtKB-KW"/>
</dbReference>
<evidence type="ECO:0000256" key="6">
    <source>
        <dbReference type="ARBA" id="ARBA00022960"/>
    </source>
</evidence>
<evidence type="ECO:0000259" key="12">
    <source>
        <dbReference type="PROSITE" id="PS50108"/>
    </source>
</evidence>
<keyword evidence="4" id="KW-1003">Cell membrane</keyword>
<evidence type="ECO:0000256" key="3">
    <source>
        <dbReference type="ARBA" id="ARBA00005720"/>
    </source>
</evidence>
<keyword evidence="8" id="KW-0564">Palmitate</keyword>
<reference evidence="13" key="2">
    <citation type="submission" date="2017-05" db="UniProtKB">
        <authorList>
            <consortium name="EnsemblMetazoa"/>
        </authorList>
    </citation>
    <scope>IDENTIFICATION</scope>
</reference>
<dbReference type="InterPro" id="IPR000095">
    <property type="entry name" value="CRIB_dom"/>
</dbReference>
<dbReference type="InterPro" id="IPR039056">
    <property type="entry name" value="SPEC"/>
</dbReference>
<comment type="similarity">
    <text evidence="3">Belongs to the CDC42SE/SPEC family.</text>
</comment>
<dbReference type="KEGG" id="aqu:100634090"/>
<gene>
    <name evidence="13" type="primary">100634090</name>
</gene>
<evidence type="ECO:0000313" key="13">
    <source>
        <dbReference type="EnsemblMetazoa" id="Aqu2.1.43365_001"/>
    </source>
</evidence>
<dbReference type="GO" id="GO:0005886">
    <property type="term" value="C:plasma membrane"/>
    <property type="evidence" value="ECO:0007669"/>
    <property type="project" value="UniProtKB-SubCell"/>
</dbReference>
<dbReference type="Proteomes" id="UP000007879">
    <property type="component" value="Unassembled WGS sequence"/>
</dbReference>
<organism evidence="13">
    <name type="scientific">Amphimedon queenslandica</name>
    <name type="common">Sponge</name>
    <dbReference type="NCBI Taxonomy" id="400682"/>
    <lineage>
        <taxon>Eukaryota</taxon>
        <taxon>Metazoa</taxon>
        <taxon>Porifera</taxon>
        <taxon>Demospongiae</taxon>
        <taxon>Heteroscleromorpha</taxon>
        <taxon>Haplosclerida</taxon>
        <taxon>Niphatidae</taxon>
        <taxon>Amphimedon</taxon>
    </lineage>
</organism>
<dbReference type="STRING" id="400682.A0A1X7VU32"/>
<protein>
    <recommendedName>
        <fullName evidence="12">CRIB domain-containing protein</fullName>
    </recommendedName>
</protein>
<dbReference type="GO" id="GO:0005856">
    <property type="term" value="C:cytoskeleton"/>
    <property type="evidence" value="ECO:0007669"/>
    <property type="project" value="UniProtKB-SubCell"/>
</dbReference>
<keyword evidence="10" id="KW-0449">Lipoprotein</keyword>
<evidence type="ECO:0000256" key="11">
    <source>
        <dbReference type="SAM" id="MobiDB-lite"/>
    </source>
</evidence>
<dbReference type="GO" id="GO:0035023">
    <property type="term" value="P:regulation of Rho protein signal transduction"/>
    <property type="evidence" value="ECO:0007669"/>
    <property type="project" value="InterPro"/>
</dbReference>
<keyword evidence="14" id="KW-1185">Reference proteome</keyword>
<dbReference type="eggNOG" id="ENOG502S22R">
    <property type="taxonomic scope" value="Eukaryota"/>
</dbReference>
<keyword evidence="7" id="KW-0472">Membrane</keyword>
<keyword evidence="9" id="KW-0206">Cytoskeleton</keyword>
<dbReference type="EnsemblMetazoa" id="Aqu2.1.43365_001">
    <property type="protein sequence ID" value="Aqu2.1.43365_001"/>
    <property type="gene ID" value="Aqu2.1.43365"/>
</dbReference>
<dbReference type="InterPro" id="IPR036936">
    <property type="entry name" value="CRIB_dom_sf"/>
</dbReference>
<dbReference type="EnsemblMetazoa" id="XM_003382722.3">
    <property type="protein sequence ID" value="XP_003382770.1"/>
    <property type="gene ID" value="LOC100634090"/>
</dbReference>
<name>A0A1X7VU32_AMPQE</name>
<dbReference type="InParanoid" id="A0A1X7VU32"/>
<dbReference type="Gene3D" id="3.90.810.10">
    <property type="entry name" value="CRIB domain"/>
    <property type="match status" value="1"/>
</dbReference>
<sequence>MGDSWSCISCLGVEEAPPPRRKKIDRSMIGLPQNFQHTGHIGSSDFGSSDISSVQSQMQSKGGYDEVTEVPEDVTPSGQYVGHQE</sequence>